<organism evidence="1">
    <name type="scientific">Gaeumannomyces tritici (strain R3-111a-1)</name>
    <name type="common">Wheat and barley take-all root rot fungus</name>
    <name type="synonym">Gaeumannomyces graminis var. tritici</name>
    <dbReference type="NCBI Taxonomy" id="644352"/>
    <lineage>
        <taxon>Eukaryota</taxon>
        <taxon>Fungi</taxon>
        <taxon>Dikarya</taxon>
        <taxon>Ascomycota</taxon>
        <taxon>Pezizomycotina</taxon>
        <taxon>Sordariomycetes</taxon>
        <taxon>Sordariomycetidae</taxon>
        <taxon>Magnaporthales</taxon>
        <taxon>Magnaporthaceae</taxon>
        <taxon>Gaeumannomyces</taxon>
    </lineage>
</organism>
<dbReference type="VEuPathDB" id="FungiDB:GGTG_01236"/>
<dbReference type="Proteomes" id="UP000006039">
    <property type="component" value="Unassembled WGS sequence"/>
</dbReference>
<evidence type="ECO:0000313" key="1">
    <source>
        <dbReference type="EMBL" id="EJT81252.1"/>
    </source>
</evidence>
<evidence type="ECO:0000313" key="3">
    <source>
        <dbReference type="Proteomes" id="UP000006039"/>
    </source>
</evidence>
<keyword evidence="3" id="KW-1185">Reference proteome</keyword>
<name>J3NJ02_GAET3</name>
<reference evidence="1" key="2">
    <citation type="submission" date="2010-07" db="EMBL/GenBank/DDBJ databases">
        <authorList>
            <consortium name="The Broad Institute Genome Sequencing Platform"/>
            <consortium name="Broad Institute Genome Sequencing Center for Infectious Disease"/>
            <person name="Ma L.-J."/>
            <person name="Dead R."/>
            <person name="Young S."/>
            <person name="Zeng Q."/>
            <person name="Koehrsen M."/>
            <person name="Alvarado L."/>
            <person name="Berlin A."/>
            <person name="Chapman S.B."/>
            <person name="Chen Z."/>
            <person name="Freedman E."/>
            <person name="Gellesch M."/>
            <person name="Goldberg J."/>
            <person name="Griggs A."/>
            <person name="Gujja S."/>
            <person name="Heilman E.R."/>
            <person name="Heiman D."/>
            <person name="Hepburn T."/>
            <person name="Howarth C."/>
            <person name="Jen D."/>
            <person name="Larson L."/>
            <person name="Mehta T."/>
            <person name="Neiman D."/>
            <person name="Pearson M."/>
            <person name="Roberts A."/>
            <person name="Saif S."/>
            <person name="Shea T."/>
            <person name="Shenoy N."/>
            <person name="Sisk P."/>
            <person name="Stolte C."/>
            <person name="Sykes S."/>
            <person name="Walk T."/>
            <person name="White J."/>
            <person name="Yandava C."/>
            <person name="Haas B."/>
            <person name="Nusbaum C."/>
            <person name="Birren B."/>
        </authorList>
    </citation>
    <scope>NUCLEOTIDE SEQUENCE</scope>
    <source>
        <strain evidence="1">R3-111a-1</strain>
    </source>
</reference>
<reference evidence="2" key="4">
    <citation type="journal article" date="2015" name="G3 (Bethesda)">
        <title>Genome sequences of three phytopathogenic species of the Magnaporthaceae family of fungi.</title>
        <authorList>
            <person name="Okagaki L.H."/>
            <person name="Nunes C.C."/>
            <person name="Sailsbery J."/>
            <person name="Clay B."/>
            <person name="Brown D."/>
            <person name="John T."/>
            <person name="Oh Y."/>
            <person name="Young N."/>
            <person name="Fitzgerald M."/>
            <person name="Haas B.J."/>
            <person name="Zeng Q."/>
            <person name="Young S."/>
            <person name="Adiconis X."/>
            <person name="Fan L."/>
            <person name="Levin J.Z."/>
            <person name="Mitchell T.K."/>
            <person name="Okubara P.A."/>
            <person name="Farman M.L."/>
            <person name="Kohn L.M."/>
            <person name="Birren B."/>
            <person name="Ma L.-J."/>
            <person name="Dean R.A."/>
        </authorList>
    </citation>
    <scope>NUCLEOTIDE SEQUENCE</scope>
    <source>
        <strain evidence="2">R3-111a-1</strain>
    </source>
</reference>
<proteinExistence type="predicted"/>
<gene>
    <name evidence="2" type="primary">20341694</name>
    <name evidence="1" type="ORF">GGTG_01236</name>
</gene>
<reference evidence="3" key="1">
    <citation type="submission" date="2010-07" db="EMBL/GenBank/DDBJ databases">
        <title>The genome sequence of Gaeumannomyces graminis var. tritici strain R3-111a-1.</title>
        <authorList>
            <consortium name="The Broad Institute Genome Sequencing Platform"/>
            <person name="Ma L.-J."/>
            <person name="Dead R."/>
            <person name="Young S."/>
            <person name="Zeng Q."/>
            <person name="Koehrsen M."/>
            <person name="Alvarado L."/>
            <person name="Berlin A."/>
            <person name="Chapman S.B."/>
            <person name="Chen Z."/>
            <person name="Freedman E."/>
            <person name="Gellesch M."/>
            <person name="Goldberg J."/>
            <person name="Griggs A."/>
            <person name="Gujja S."/>
            <person name="Heilman E.R."/>
            <person name="Heiman D."/>
            <person name="Hepburn T."/>
            <person name="Howarth C."/>
            <person name="Jen D."/>
            <person name="Larson L."/>
            <person name="Mehta T."/>
            <person name="Neiman D."/>
            <person name="Pearson M."/>
            <person name="Roberts A."/>
            <person name="Saif S."/>
            <person name="Shea T."/>
            <person name="Shenoy N."/>
            <person name="Sisk P."/>
            <person name="Stolte C."/>
            <person name="Sykes S."/>
            <person name="Walk T."/>
            <person name="White J."/>
            <person name="Yandava C."/>
            <person name="Haas B."/>
            <person name="Nusbaum C."/>
            <person name="Birren B."/>
        </authorList>
    </citation>
    <scope>NUCLEOTIDE SEQUENCE [LARGE SCALE GENOMIC DNA]</scope>
    <source>
        <strain evidence="3">R3-111a-1</strain>
    </source>
</reference>
<dbReference type="GeneID" id="20341694"/>
<dbReference type="HOGENOM" id="CLU_2171229_0_0_1"/>
<protein>
    <submittedName>
        <fullName evidence="1 2">Uncharacterized protein</fullName>
    </submittedName>
</protein>
<dbReference type="EnsemblFungi" id="EJT81252">
    <property type="protein sequence ID" value="EJT81252"/>
    <property type="gene ID" value="GGTG_01236"/>
</dbReference>
<evidence type="ECO:0000313" key="2">
    <source>
        <dbReference type="EnsemblFungi" id="EJT81252"/>
    </source>
</evidence>
<dbReference type="EMBL" id="GL385395">
    <property type="protein sequence ID" value="EJT81252.1"/>
    <property type="molecule type" value="Genomic_DNA"/>
</dbReference>
<reference evidence="1" key="3">
    <citation type="submission" date="2010-09" db="EMBL/GenBank/DDBJ databases">
        <title>Annotation of Gaeumannomyces graminis var. tritici R3-111a-1.</title>
        <authorList>
            <consortium name="The Broad Institute Genome Sequencing Platform"/>
            <person name="Ma L.-J."/>
            <person name="Dead R."/>
            <person name="Young S.K."/>
            <person name="Zeng Q."/>
            <person name="Gargeya S."/>
            <person name="Fitzgerald M."/>
            <person name="Haas B."/>
            <person name="Abouelleil A."/>
            <person name="Alvarado L."/>
            <person name="Arachchi H.M."/>
            <person name="Berlin A."/>
            <person name="Brown A."/>
            <person name="Chapman S.B."/>
            <person name="Chen Z."/>
            <person name="Dunbar C."/>
            <person name="Freedman E."/>
            <person name="Gearin G."/>
            <person name="Gellesch M."/>
            <person name="Goldberg J."/>
            <person name="Griggs A."/>
            <person name="Gujja S."/>
            <person name="Heiman D."/>
            <person name="Howarth C."/>
            <person name="Larson L."/>
            <person name="Lui A."/>
            <person name="MacDonald P.J.P."/>
            <person name="Mehta T."/>
            <person name="Montmayeur A."/>
            <person name="Murphy C."/>
            <person name="Neiman D."/>
            <person name="Pearson M."/>
            <person name="Priest M."/>
            <person name="Roberts A."/>
            <person name="Saif S."/>
            <person name="Shea T."/>
            <person name="Shenoy N."/>
            <person name="Sisk P."/>
            <person name="Stolte C."/>
            <person name="Sykes S."/>
            <person name="Yandava C."/>
            <person name="Wortman J."/>
            <person name="Nusbaum C."/>
            <person name="Birren B."/>
        </authorList>
    </citation>
    <scope>NUCLEOTIDE SEQUENCE</scope>
    <source>
        <strain evidence="1">R3-111a-1</strain>
    </source>
</reference>
<dbReference type="RefSeq" id="XP_009217261.1">
    <property type="nucleotide sequence ID" value="XM_009218997.1"/>
</dbReference>
<accession>J3NJ02</accession>
<reference evidence="2" key="5">
    <citation type="submission" date="2018-04" db="UniProtKB">
        <authorList>
            <consortium name="EnsemblFungi"/>
        </authorList>
    </citation>
    <scope>IDENTIFICATION</scope>
    <source>
        <strain evidence="2">R3-111a-1</strain>
    </source>
</reference>
<sequence>MTRARFFCFFSYPIPSSLSLSLSLTRSLGIPLALSAADPETSSWVGGGPQNGFGAGGPALGQRLVKAPKARGKAFWRAGVACVGSRVTPGPSRKLDELGLGVSLWQVMCG</sequence>
<dbReference type="AlphaFoldDB" id="J3NJ02"/>